<dbReference type="PANTHER" id="PTHR22890">
    <property type="entry name" value="MEDIATOR OF RNA POLYMERASE II TRANSCRIPTION SUBUNIT 11"/>
    <property type="match status" value="1"/>
</dbReference>
<evidence type="ECO:0000256" key="2">
    <source>
        <dbReference type="ARBA" id="ARBA00008186"/>
    </source>
</evidence>
<comment type="similarity">
    <text evidence="2 6">Belongs to the Mediator complex subunit 11 family.</text>
</comment>
<dbReference type="GO" id="GO:0016592">
    <property type="term" value="C:mediator complex"/>
    <property type="evidence" value="ECO:0007669"/>
    <property type="project" value="InterPro"/>
</dbReference>
<comment type="caution">
    <text evidence="8">The sequence shown here is derived from an EMBL/GenBank/DDBJ whole genome shotgun (WGS) entry which is preliminary data.</text>
</comment>
<proteinExistence type="inferred from homology"/>
<evidence type="ECO:0000256" key="1">
    <source>
        <dbReference type="ARBA" id="ARBA00004123"/>
    </source>
</evidence>
<comment type="subcellular location">
    <subcellularLocation>
        <location evidence="1 6">Nucleus</location>
    </subcellularLocation>
</comment>
<dbReference type="InterPro" id="IPR019404">
    <property type="entry name" value="Mediator_Med11"/>
</dbReference>
<sequence length="87" mass="9547">MQGRALAELAKEKPSDKTMNSSVKAFTKALENVEGNLMKQINYLSQVASGQPHEGSSYSAQKDAQMAIHRLENAKVKLLELKSICDP</sequence>
<reference evidence="8" key="1">
    <citation type="submission" date="2021-10" db="EMBL/GenBank/DDBJ databases">
        <title>Tropical sea cucumber genome reveals ecological adaptation and Cuvierian tubules defense mechanism.</title>
        <authorList>
            <person name="Chen T."/>
        </authorList>
    </citation>
    <scope>NUCLEOTIDE SEQUENCE</scope>
    <source>
        <strain evidence="8">Nanhai2018</strain>
        <tissue evidence="8">Muscle</tissue>
    </source>
</reference>
<dbReference type="Proteomes" id="UP001152320">
    <property type="component" value="Chromosome 13"/>
</dbReference>
<protein>
    <recommendedName>
        <fullName evidence="3 6">Mediator of RNA polymerase II transcription subunit 11</fullName>
    </recommendedName>
    <alternativeName>
        <fullName evidence="5 6">Mediator complex subunit 11</fullName>
    </alternativeName>
</protein>
<evidence type="ECO:0000313" key="8">
    <source>
        <dbReference type="EMBL" id="KAJ8030777.1"/>
    </source>
</evidence>
<name>A0A9Q1H0Q8_HOLLE</name>
<keyword evidence="6" id="KW-0805">Transcription regulation</keyword>
<evidence type="ECO:0000313" key="9">
    <source>
        <dbReference type="Proteomes" id="UP001152320"/>
    </source>
</evidence>
<comment type="function">
    <text evidence="6">Component of the Mediator complex, a coactivator involved in the regulated transcription of nearly all RNA polymerase II-dependent genes. Mediator functions as a bridge to convey information from gene-specific regulatory proteins to the basal RNA polymerase II transcription machinery. Mediator is recruited to promoters by direct interactions with regulatory proteins and serves as a scaffold for the assembly of a functional pre-initiation complex with RNA polymerase II and the general transcription factors.</text>
</comment>
<feature type="region of interest" description="Disordered" evidence="7">
    <location>
        <begin position="1"/>
        <end position="20"/>
    </location>
</feature>
<keyword evidence="9" id="KW-1185">Reference proteome</keyword>
<organism evidence="8 9">
    <name type="scientific">Holothuria leucospilota</name>
    <name type="common">Black long sea cucumber</name>
    <name type="synonym">Mertensiothuria leucospilota</name>
    <dbReference type="NCBI Taxonomy" id="206669"/>
    <lineage>
        <taxon>Eukaryota</taxon>
        <taxon>Metazoa</taxon>
        <taxon>Echinodermata</taxon>
        <taxon>Eleutherozoa</taxon>
        <taxon>Echinozoa</taxon>
        <taxon>Holothuroidea</taxon>
        <taxon>Aspidochirotacea</taxon>
        <taxon>Aspidochirotida</taxon>
        <taxon>Holothuriidae</taxon>
        <taxon>Holothuria</taxon>
    </lineage>
</organism>
<comment type="subunit">
    <text evidence="6">Component of the Mediator complex.</text>
</comment>
<dbReference type="EMBL" id="JAIZAY010000013">
    <property type="protein sequence ID" value="KAJ8030777.1"/>
    <property type="molecule type" value="Genomic_DNA"/>
</dbReference>
<evidence type="ECO:0000256" key="3">
    <source>
        <dbReference type="ARBA" id="ARBA00019621"/>
    </source>
</evidence>
<dbReference type="GO" id="GO:0003712">
    <property type="term" value="F:transcription coregulator activity"/>
    <property type="evidence" value="ECO:0007669"/>
    <property type="project" value="InterPro"/>
</dbReference>
<dbReference type="OrthoDB" id="5418434at2759"/>
<evidence type="ECO:0000256" key="7">
    <source>
        <dbReference type="SAM" id="MobiDB-lite"/>
    </source>
</evidence>
<dbReference type="AlphaFoldDB" id="A0A9Q1H0Q8"/>
<keyword evidence="6" id="KW-0010">Activator</keyword>
<gene>
    <name evidence="6" type="primary">MED11</name>
    <name evidence="8" type="ORF">HOLleu_27280</name>
</gene>
<dbReference type="GO" id="GO:0006357">
    <property type="term" value="P:regulation of transcription by RNA polymerase II"/>
    <property type="evidence" value="ECO:0007669"/>
    <property type="project" value="InterPro"/>
</dbReference>
<keyword evidence="6" id="KW-0804">Transcription</keyword>
<keyword evidence="4 6" id="KW-0539">Nucleus</keyword>
<evidence type="ECO:0000256" key="4">
    <source>
        <dbReference type="ARBA" id="ARBA00023242"/>
    </source>
</evidence>
<accession>A0A9Q1H0Q8</accession>
<dbReference type="Gene3D" id="1.10.287.3490">
    <property type="match status" value="1"/>
</dbReference>
<dbReference type="Pfam" id="PF10280">
    <property type="entry name" value="Med11"/>
    <property type="match status" value="1"/>
</dbReference>
<evidence type="ECO:0000256" key="5">
    <source>
        <dbReference type="ARBA" id="ARBA00032011"/>
    </source>
</evidence>
<evidence type="ECO:0000256" key="6">
    <source>
        <dbReference type="RuleBase" id="RU364147"/>
    </source>
</evidence>